<evidence type="ECO:0000313" key="5">
    <source>
        <dbReference type="Proteomes" id="UP000309138"/>
    </source>
</evidence>
<gene>
    <name evidence="4" type="ORF">FBR43_08555</name>
</gene>
<comment type="similarity">
    <text evidence="1">Belongs to the methyltransferase superfamily. L-isoaspartyl/D-aspartyl protein methyltransferase family.</text>
</comment>
<comment type="caution">
    <text evidence="4">The sequence shown here is derived from an EMBL/GenBank/DDBJ whole genome shotgun (WGS) entry which is preliminary data.</text>
</comment>
<accession>A0A4U1L5H8</accession>
<dbReference type="Pfam" id="PF01135">
    <property type="entry name" value="PCMT"/>
    <property type="match status" value="1"/>
</dbReference>
<proteinExistence type="inferred from homology"/>
<dbReference type="InterPro" id="IPR000682">
    <property type="entry name" value="PCMT"/>
</dbReference>
<organism evidence="4 5">
    <name type="scientific">Sphingomonas baiyangensis</name>
    <dbReference type="NCBI Taxonomy" id="2572576"/>
    <lineage>
        <taxon>Bacteria</taxon>
        <taxon>Pseudomonadati</taxon>
        <taxon>Pseudomonadota</taxon>
        <taxon>Alphaproteobacteria</taxon>
        <taxon>Sphingomonadales</taxon>
        <taxon>Sphingomonadaceae</taxon>
        <taxon>Sphingomonas</taxon>
    </lineage>
</organism>
<keyword evidence="4" id="KW-0808">Transferase</keyword>
<dbReference type="EMBL" id="SWKR01000002">
    <property type="protein sequence ID" value="TKD52179.1"/>
    <property type="molecule type" value="Genomic_DNA"/>
</dbReference>
<evidence type="ECO:0000256" key="1">
    <source>
        <dbReference type="ARBA" id="ARBA00005369"/>
    </source>
</evidence>
<dbReference type="GO" id="GO:0004719">
    <property type="term" value="F:protein-L-isoaspartate (D-aspartate) O-methyltransferase activity"/>
    <property type="evidence" value="ECO:0007669"/>
    <property type="project" value="InterPro"/>
</dbReference>
<dbReference type="InterPro" id="IPR029063">
    <property type="entry name" value="SAM-dependent_MTases_sf"/>
</dbReference>
<evidence type="ECO:0000256" key="3">
    <source>
        <dbReference type="ARBA" id="ARBA00030757"/>
    </source>
</evidence>
<dbReference type="Gene3D" id="3.40.50.150">
    <property type="entry name" value="Vaccinia Virus protein VP39"/>
    <property type="match status" value="1"/>
</dbReference>
<dbReference type="SUPFAM" id="SSF53335">
    <property type="entry name" value="S-adenosyl-L-methionine-dependent methyltransferases"/>
    <property type="match status" value="1"/>
</dbReference>
<dbReference type="PANTHER" id="PTHR11579">
    <property type="entry name" value="PROTEIN-L-ISOASPARTATE O-METHYLTRANSFERASE"/>
    <property type="match status" value="1"/>
</dbReference>
<dbReference type="GO" id="GO:0005737">
    <property type="term" value="C:cytoplasm"/>
    <property type="evidence" value="ECO:0007669"/>
    <property type="project" value="TreeGrafter"/>
</dbReference>
<sequence length="227" mass="23676">MMGATLDARPLQPLSAEAMRHAMVASQLRTSAVSDTRVIAAMAEEPRELYVPAGMRGIAYRDTMIDLGNGRRLNTPLATGRLLTEARLSPGDSVLLVGSASGYAAALLARLVRRVVAVESDAALVAQARAALEEASTVTLVEGPLEAGCVDHAPYDVLVIDGAVETLPAALAEQVRPGGRIVAGLVDRGVTRLAAGERTVGGFGLADFADVDCVVLPGFAVPRRFTF</sequence>
<evidence type="ECO:0000256" key="2">
    <source>
        <dbReference type="ARBA" id="ARBA00013346"/>
    </source>
</evidence>
<keyword evidence="4" id="KW-0489">Methyltransferase</keyword>
<dbReference type="OrthoDB" id="9798496at2"/>
<evidence type="ECO:0000313" key="4">
    <source>
        <dbReference type="EMBL" id="TKD52179.1"/>
    </source>
</evidence>
<dbReference type="GO" id="GO:0032259">
    <property type="term" value="P:methylation"/>
    <property type="evidence" value="ECO:0007669"/>
    <property type="project" value="UniProtKB-KW"/>
</dbReference>
<dbReference type="Proteomes" id="UP000309138">
    <property type="component" value="Unassembled WGS sequence"/>
</dbReference>
<protein>
    <recommendedName>
        <fullName evidence="2">Protein-L-isoaspartate O-methyltransferase</fullName>
    </recommendedName>
    <alternativeName>
        <fullName evidence="3">Protein L-isoaspartyl methyltransferase</fullName>
    </alternativeName>
</protein>
<keyword evidence="5" id="KW-1185">Reference proteome</keyword>
<name>A0A4U1L5H8_9SPHN</name>
<dbReference type="PANTHER" id="PTHR11579:SF18">
    <property type="entry name" value="PROTEIN-L-ISOASPARTATE O-METHYLTRANSFERASE"/>
    <property type="match status" value="1"/>
</dbReference>
<reference evidence="4 5" key="1">
    <citation type="submission" date="2019-04" db="EMBL/GenBank/DDBJ databases">
        <authorList>
            <person name="Yang Y."/>
            <person name="Wei D."/>
        </authorList>
    </citation>
    <scope>NUCLEOTIDE SEQUENCE [LARGE SCALE GENOMIC DNA]</scope>
    <source>
        <strain evidence="4 5">L-1-4w-11</strain>
    </source>
</reference>
<dbReference type="AlphaFoldDB" id="A0A4U1L5H8"/>